<dbReference type="GO" id="GO:0043138">
    <property type="term" value="F:3'-5' DNA helicase activity"/>
    <property type="evidence" value="ECO:0007669"/>
    <property type="project" value="UniProtKB-EC"/>
</dbReference>
<comment type="catalytic activity">
    <reaction evidence="8">
        <text>ATP + H2O = ADP + phosphate + H(+)</text>
        <dbReference type="Rhea" id="RHEA:13065"/>
        <dbReference type="ChEBI" id="CHEBI:15377"/>
        <dbReference type="ChEBI" id="CHEBI:15378"/>
        <dbReference type="ChEBI" id="CHEBI:30616"/>
        <dbReference type="ChEBI" id="CHEBI:43474"/>
        <dbReference type="ChEBI" id="CHEBI:456216"/>
        <dbReference type="EC" id="5.6.2.4"/>
    </reaction>
</comment>
<keyword evidence="2 9" id="KW-0378">Hydrolase</keyword>
<dbReference type="InterPro" id="IPR014017">
    <property type="entry name" value="DNA_helicase_UvrD-like_C"/>
</dbReference>
<gene>
    <name evidence="11" type="ORF">GCM10010979_05060</name>
</gene>
<evidence type="ECO:0000313" key="11">
    <source>
        <dbReference type="EMBL" id="GGA93480.1"/>
    </source>
</evidence>
<reference evidence="11" key="2">
    <citation type="submission" date="2020-09" db="EMBL/GenBank/DDBJ databases">
        <authorList>
            <person name="Sun Q."/>
            <person name="Zhou Y."/>
        </authorList>
    </citation>
    <scope>NUCLEOTIDE SEQUENCE</scope>
    <source>
        <strain evidence="11">CGMCC 1.12813</strain>
    </source>
</reference>
<organism evidence="11 12">
    <name type="scientific">Conyzicola nivalis</name>
    <dbReference type="NCBI Taxonomy" id="1477021"/>
    <lineage>
        <taxon>Bacteria</taxon>
        <taxon>Bacillati</taxon>
        <taxon>Actinomycetota</taxon>
        <taxon>Actinomycetes</taxon>
        <taxon>Micrococcales</taxon>
        <taxon>Microbacteriaceae</taxon>
        <taxon>Conyzicola</taxon>
    </lineage>
</organism>
<dbReference type="EC" id="5.6.2.4" evidence="7"/>
<keyword evidence="5" id="KW-0413">Isomerase</keyword>
<evidence type="ECO:0000256" key="5">
    <source>
        <dbReference type="ARBA" id="ARBA00023235"/>
    </source>
</evidence>
<keyword evidence="12" id="KW-1185">Reference proteome</keyword>
<dbReference type="RefSeq" id="WP_188509135.1">
    <property type="nucleotide sequence ID" value="NZ_BMGB01000001.1"/>
</dbReference>
<feature type="binding site" evidence="9">
    <location>
        <begin position="277"/>
        <end position="284"/>
    </location>
    <ligand>
        <name>ATP</name>
        <dbReference type="ChEBI" id="CHEBI:30616"/>
    </ligand>
</feature>
<evidence type="ECO:0000256" key="3">
    <source>
        <dbReference type="ARBA" id="ARBA00022806"/>
    </source>
</evidence>
<dbReference type="GO" id="GO:0000725">
    <property type="term" value="P:recombinational repair"/>
    <property type="evidence" value="ECO:0007669"/>
    <property type="project" value="TreeGrafter"/>
</dbReference>
<dbReference type="InterPro" id="IPR027417">
    <property type="entry name" value="P-loop_NTPase"/>
</dbReference>
<dbReference type="Pfam" id="PF00580">
    <property type="entry name" value="UvrD-helicase"/>
    <property type="match status" value="1"/>
</dbReference>
<dbReference type="AlphaFoldDB" id="A0A916SBX6"/>
<sequence>MTTIVMTSSVNKTDGAIKKKLWAFIEKLSQNDEMLGLHIEPMKNPRDSRVRTGRVDDNFRAVLFRLEGGGAERTYVYMGTWPHDEAIEIACSTVLRINPINGVAELIAEGAPETLTPVDVPASPSVEKPALVSTATPLLESAGITLLDLTDVLGMDPALASRAMAAADENELFGVAEIAPTWQGIALIDLAAGTSVNGVLAALDAEPVVAPERHDDAALIEAMKHPAAQMTFSFVHDNEELRRAIEDDNFAAWKVFLHPEQRRYVDRNYNGPFRLSGGAGTGKTVVLLHRARRLWLENPDARIVLTTFTVNLADNLRRDLRQLDPGVKIAAALGEPGVYVSGVDSLSFGALRENPTEVPAATQAVLGESRTIRGPATSSDRWSSARAASGVADSPNGYLSPTFLEAEYEAIIVPNTITTREEYFTVRRPGRGVALDRAKRDQVWKIVAAYRTLLKMQQSADFSEVAAVAAQLYDGGTVARPADHVLVDEGQDLVPAKWRLIRALTEPSPNDLFIAEDSHQRIYGQPTILSRWAIKIVGRSQRLTLNYRTTAQNLGYAVAVLEAGHYEDLESEDESTAGYRSSRRGPVPLRLGFATLSEELDAVASTLQRWSADDPGGSIAVLVRTNGFADTVTRGLAERDVKAMRVDKGEPPVGAVAVMNMYRAKGTEFSRVCIVGASAESIPNPTTMKSAAAHGDEADALLRERSLLYVAATRARDALMITWTGNPSTLLSE</sequence>
<dbReference type="SUPFAM" id="SSF52540">
    <property type="entry name" value="P-loop containing nucleoside triphosphate hydrolases"/>
    <property type="match status" value="1"/>
</dbReference>
<evidence type="ECO:0000313" key="12">
    <source>
        <dbReference type="Proteomes" id="UP000606922"/>
    </source>
</evidence>
<dbReference type="Proteomes" id="UP000606922">
    <property type="component" value="Unassembled WGS sequence"/>
</dbReference>
<dbReference type="GO" id="GO:0003677">
    <property type="term" value="F:DNA binding"/>
    <property type="evidence" value="ECO:0007669"/>
    <property type="project" value="InterPro"/>
</dbReference>
<dbReference type="GO" id="GO:0016787">
    <property type="term" value="F:hydrolase activity"/>
    <property type="evidence" value="ECO:0007669"/>
    <property type="project" value="UniProtKB-UniRule"/>
</dbReference>
<comment type="catalytic activity">
    <reaction evidence="6">
        <text>Couples ATP hydrolysis with the unwinding of duplex DNA by translocating in the 3'-5' direction.</text>
        <dbReference type="EC" id="5.6.2.4"/>
    </reaction>
</comment>
<proteinExistence type="predicted"/>
<dbReference type="PANTHER" id="PTHR11070:SF45">
    <property type="entry name" value="DNA 3'-5' HELICASE"/>
    <property type="match status" value="1"/>
</dbReference>
<protein>
    <recommendedName>
        <fullName evidence="7">DNA 3'-5' helicase</fullName>
        <ecNumber evidence="7">5.6.2.4</ecNumber>
    </recommendedName>
</protein>
<dbReference type="Gene3D" id="3.40.50.300">
    <property type="entry name" value="P-loop containing nucleotide triphosphate hydrolases"/>
    <property type="match status" value="2"/>
</dbReference>
<dbReference type="EMBL" id="BMGB01000001">
    <property type="protein sequence ID" value="GGA93480.1"/>
    <property type="molecule type" value="Genomic_DNA"/>
</dbReference>
<keyword evidence="3 9" id="KW-0347">Helicase</keyword>
<evidence type="ECO:0000259" key="10">
    <source>
        <dbReference type="PROSITE" id="PS51198"/>
    </source>
</evidence>
<dbReference type="PANTHER" id="PTHR11070">
    <property type="entry name" value="UVRD / RECB / PCRA DNA HELICASE FAMILY MEMBER"/>
    <property type="match status" value="1"/>
</dbReference>
<accession>A0A916SBX6</accession>
<dbReference type="InterPro" id="IPR000212">
    <property type="entry name" value="DNA_helicase_UvrD/REP"/>
</dbReference>
<dbReference type="Pfam" id="PF13361">
    <property type="entry name" value="UvrD_C"/>
    <property type="match status" value="1"/>
</dbReference>
<comment type="caution">
    <text evidence="11">The sequence shown here is derived from an EMBL/GenBank/DDBJ whole genome shotgun (WGS) entry which is preliminary data.</text>
</comment>
<keyword evidence="1 9" id="KW-0547">Nucleotide-binding</keyword>
<reference evidence="11" key="1">
    <citation type="journal article" date="2014" name="Int. J. Syst. Evol. Microbiol.">
        <title>Complete genome sequence of Corynebacterium casei LMG S-19264T (=DSM 44701T), isolated from a smear-ripened cheese.</title>
        <authorList>
            <consortium name="US DOE Joint Genome Institute (JGI-PGF)"/>
            <person name="Walter F."/>
            <person name="Albersmeier A."/>
            <person name="Kalinowski J."/>
            <person name="Ruckert C."/>
        </authorList>
    </citation>
    <scope>NUCLEOTIDE SEQUENCE</scope>
    <source>
        <strain evidence="11">CGMCC 1.12813</strain>
    </source>
</reference>
<evidence type="ECO:0000256" key="9">
    <source>
        <dbReference type="PROSITE-ProRule" id="PRU00560"/>
    </source>
</evidence>
<evidence type="ECO:0000256" key="4">
    <source>
        <dbReference type="ARBA" id="ARBA00022840"/>
    </source>
</evidence>
<evidence type="ECO:0000256" key="6">
    <source>
        <dbReference type="ARBA" id="ARBA00034617"/>
    </source>
</evidence>
<evidence type="ECO:0000256" key="8">
    <source>
        <dbReference type="ARBA" id="ARBA00048988"/>
    </source>
</evidence>
<name>A0A916SBX6_9MICO</name>
<evidence type="ECO:0000256" key="2">
    <source>
        <dbReference type="ARBA" id="ARBA00022801"/>
    </source>
</evidence>
<dbReference type="GO" id="GO:0005524">
    <property type="term" value="F:ATP binding"/>
    <property type="evidence" value="ECO:0007669"/>
    <property type="project" value="UniProtKB-UniRule"/>
</dbReference>
<dbReference type="InterPro" id="IPR014016">
    <property type="entry name" value="UvrD-like_ATP-bd"/>
</dbReference>
<dbReference type="PROSITE" id="PS51198">
    <property type="entry name" value="UVRD_HELICASE_ATP_BIND"/>
    <property type="match status" value="1"/>
</dbReference>
<keyword evidence="4 9" id="KW-0067">ATP-binding</keyword>
<feature type="domain" description="UvrD-like helicase ATP-binding" evidence="10">
    <location>
        <begin position="256"/>
        <end position="582"/>
    </location>
</feature>
<evidence type="ECO:0000256" key="7">
    <source>
        <dbReference type="ARBA" id="ARBA00034808"/>
    </source>
</evidence>
<evidence type="ECO:0000256" key="1">
    <source>
        <dbReference type="ARBA" id="ARBA00022741"/>
    </source>
</evidence>